<dbReference type="SUPFAM" id="SSF53335">
    <property type="entry name" value="S-adenosyl-L-methionine-dependent methyltransferases"/>
    <property type="match status" value="1"/>
</dbReference>
<gene>
    <name evidence="2" type="ordered locus">Deipr_0103</name>
</gene>
<name>F0RNP5_DEIPM</name>
<dbReference type="eggNOG" id="COG2226">
    <property type="taxonomic scope" value="Bacteria"/>
</dbReference>
<dbReference type="HOGENOM" id="CLU_082414_0_0_0"/>
<reference evidence="2 3" key="2">
    <citation type="journal article" date="2012" name="Stand. Genomic Sci.">
        <title>Complete genome sequence of the orange-red pigmented, radioresistant Deinococcus proteolyticus type strain (MRP(T)).</title>
        <authorList>
            <person name="Copeland A."/>
            <person name="Zeytun A."/>
            <person name="Yassawong M."/>
            <person name="Nolan M."/>
            <person name="Lucas S."/>
            <person name="Hammon N."/>
            <person name="Deshpande S."/>
            <person name="Cheng J.F."/>
            <person name="Han C."/>
            <person name="Tapia R."/>
            <person name="Goodwin L.A."/>
            <person name="Pitluck S."/>
            <person name="Mavromatis K."/>
            <person name="Liolios K."/>
            <person name="Pagani I."/>
            <person name="Ivanova N."/>
            <person name="Mikhailova N."/>
            <person name="Pati A."/>
            <person name="Chen A."/>
            <person name="Palaniappan K."/>
            <person name="Land M."/>
            <person name="Hauser L."/>
            <person name="Jeffries C.D."/>
            <person name="Brambilla E.M."/>
            <person name="Rohde M."/>
            <person name="Sikorski J."/>
            <person name="Pukall R."/>
            <person name="Goker M."/>
            <person name="Detter J.C."/>
            <person name="Woyke T."/>
            <person name="Bristow J."/>
            <person name="Eisen J.A."/>
            <person name="Markowitz V."/>
            <person name="Hugenholtz P."/>
            <person name="Kyrpides N.C."/>
            <person name="Klenk H.P."/>
            <person name="Lapidus A."/>
        </authorList>
    </citation>
    <scope>NUCLEOTIDE SEQUENCE [LARGE SCALE GENOMIC DNA]</scope>
    <source>
        <strain evidence="3">ATCC 35074 / DSM 20540 / JCM 6276 / NBRC 101906 / NCIMB 13154 / VKM Ac-1939 / CCM 2703 / MRP</strain>
    </source>
</reference>
<evidence type="ECO:0000313" key="2">
    <source>
        <dbReference type="EMBL" id="ADY25278.1"/>
    </source>
</evidence>
<dbReference type="GO" id="GO:0008168">
    <property type="term" value="F:methyltransferase activity"/>
    <property type="evidence" value="ECO:0007669"/>
    <property type="project" value="UniProtKB-KW"/>
</dbReference>
<keyword evidence="3" id="KW-1185">Reference proteome</keyword>
<dbReference type="InterPro" id="IPR029063">
    <property type="entry name" value="SAM-dependent_MTases_sf"/>
</dbReference>
<dbReference type="InterPro" id="IPR041698">
    <property type="entry name" value="Methyltransf_25"/>
</dbReference>
<dbReference type="EMBL" id="CP002536">
    <property type="protein sequence ID" value="ADY25278.1"/>
    <property type="molecule type" value="Genomic_DNA"/>
</dbReference>
<dbReference type="Gene3D" id="3.40.50.150">
    <property type="entry name" value="Vaccinia Virus protein VP39"/>
    <property type="match status" value="1"/>
</dbReference>
<protein>
    <submittedName>
        <fullName evidence="2">Methyltransferase type 12</fullName>
    </submittedName>
</protein>
<dbReference type="Pfam" id="PF13649">
    <property type="entry name" value="Methyltransf_25"/>
    <property type="match status" value="1"/>
</dbReference>
<dbReference type="KEGG" id="dpt:Deipr_0103"/>
<dbReference type="STRING" id="693977.Deipr_0103"/>
<dbReference type="AlphaFoldDB" id="F0RNP5"/>
<evidence type="ECO:0000259" key="1">
    <source>
        <dbReference type="Pfam" id="PF13649"/>
    </source>
</evidence>
<proteinExistence type="predicted"/>
<dbReference type="Proteomes" id="UP000007718">
    <property type="component" value="Chromosome"/>
</dbReference>
<sequence>MTDTTLKNSLDNQAIFPNGVSEREYEAERRGSLQAHWEGVYQEGDPTGVSWYQPTPQLSLELIDSLNLPAGERVLDVGAGASALPDGLLERGLKVQVLDLSARALELTRERLGARADAVTWQVGNVLSALLGAAEFAVWHDRAVFHFLTDGTGQQRYVAQAAAAVQIGGYAIIATFAPDGPQKCSGLPVQRYSAAELAATFAPSFVLRQELRHEHVTPSGAMQPFTFVLLERVNA</sequence>
<accession>F0RNP5</accession>
<dbReference type="GO" id="GO:0032259">
    <property type="term" value="P:methylation"/>
    <property type="evidence" value="ECO:0007669"/>
    <property type="project" value="UniProtKB-KW"/>
</dbReference>
<keyword evidence="2" id="KW-0489">Methyltransferase</keyword>
<organism evidence="2 3">
    <name type="scientific">Deinococcus proteolyticus (strain ATCC 35074 / DSM 20540 / JCM 6276 / NBRC 101906 / NCIMB 13154 / VKM Ac-1939 / CCM 2703 / MRP)</name>
    <dbReference type="NCBI Taxonomy" id="693977"/>
    <lineage>
        <taxon>Bacteria</taxon>
        <taxon>Thermotogati</taxon>
        <taxon>Deinococcota</taxon>
        <taxon>Deinococci</taxon>
        <taxon>Deinococcales</taxon>
        <taxon>Deinococcaceae</taxon>
        <taxon>Deinococcus</taxon>
    </lineage>
</organism>
<reference evidence="3" key="1">
    <citation type="submission" date="2011-02" db="EMBL/GenBank/DDBJ databases">
        <title>The complete sequence of chromosome of Deinococcus proteolyticus DSM 20540.</title>
        <authorList>
            <consortium name="US DOE Joint Genome Institute (JGI-PGF)"/>
            <person name="Lucas S."/>
            <person name="Copeland A."/>
            <person name="Lapidus A."/>
            <person name="Bruce D."/>
            <person name="Goodwin L."/>
            <person name="Pitluck S."/>
            <person name="Kyrpides N."/>
            <person name="Mavromatis K."/>
            <person name="Pagani I."/>
            <person name="Ivanova N."/>
            <person name="Ovchinnikova G."/>
            <person name="Zeytun A."/>
            <person name="Detter J.C."/>
            <person name="Han C."/>
            <person name="Land M."/>
            <person name="Hauser L."/>
            <person name="Markowitz V."/>
            <person name="Cheng J.-F."/>
            <person name="Hugenholtz P."/>
            <person name="Woyke T."/>
            <person name="Wu D."/>
            <person name="Pukall R."/>
            <person name="Steenblock K."/>
            <person name="Brambilla E."/>
            <person name="Klenk H.-P."/>
            <person name="Eisen J.A."/>
        </authorList>
    </citation>
    <scope>NUCLEOTIDE SEQUENCE [LARGE SCALE GENOMIC DNA]</scope>
    <source>
        <strain evidence="3">ATCC 35074 / DSM 20540 / JCM 6276 / NBRC 101906 / NCIMB 13154 / VKM Ac-1939 / CCM 2703 / MRP</strain>
    </source>
</reference>
<keyword evidence="2" id="KW-0808">Transferase</keyword>
<evidence type="ECO:0000313" key="3">
    <source>
        <dbReference type="Proteomes" id="UP000007718"/>
    </source>
</evidence>
<feature type="domain" description="Methyltransferase" evidence="1">
    <location>
        <begin position="74"/>
        <end position="169"/>
    </location>
</feature>